<dbReference type="AlphaFoldDB" id="W6MJR6"/>
<dbReference type="HOGENOM" id="CLU_001570_2_4_1"/>
<keyword evidence="5" id="KW-0349">Heme</keyword>
<evidence type="ECO:0000256" key="1">
    <source>
        <dbReference type="ARBA" id="ARBA00010617"/>
    </source>
</evidence>
<dbReference type="InterPro" id="IPR050364">
    <property type="entry name" value="Cytochrome_P450_fung"/>
</dbReference>
<keyword evidence="4 5" id="KW-0408">Iron</keyword>
<dbReference type="PRINTS" id="PR00463">
    <property type="entry name" value="EP450I"/>
</dbReference>
<dbReference type="GO" id="GO:0016705">
    <property type="term" value="F:oxidoreductase activity, acting on paired donors, with incorporation or reduction of molecular oxygen"/>
    <property type="evidence" value="ECO:0007669"/>
    <property type="project" value="InterPro"/>
</dbReference>
<keyword evidence="6" id="KW-0472">Membrane</keyword>
<dbReference type="OrthoDB" id="1055148at2759"/>
<reference evidence="7" key="2">
    <citation type="submission" date="2014-02" db="EMBL/GenBank/DDBJ databases">
        <title>Complete DNA sequence of /Kuraishia capsulata/ illustrates novel genomic features among budding yeasts (/Saccharomycotina/).</title>
        <authorList>
            <person name="Morales L."/>
            <person name="Noel B."/>
            <person name="Porcel B."/>
            <person name="Marcet-Houben M."/>
            <person name="Hullo M-F."/>
            <person name="Sacerdot C."/>
            <person name="Tekaia F."/>
            <person name="Leh-Louis V."/>
            <person name="Despons L."/>
            <person name="Khanna V."/>
            <person name="Aury J-M."/>
            <person name="Barbe V."/>
            <person name="Couloux A."/>
            <person name="Labadie K."/>
            <person name="Pelletier E."/>
            <person name="Souciet J-L."/>
            <person name="Boekhout T."/>
            <person name="Gabaldon T."/>
            <person name="Wincker P."/>
            <person name="Dujon B."/>
        </authorList>
    </citation>
    <scope>NUCLEOTIDE SEQUENCE</scope>
    <source>
        <strain evidence="7">CBS 1993</strain>
    </source>
</reference>
<dbReference type="InterPro" id="IPR002401">
    <property type="entry name" value="Cyt_P450_E_grp-I"/>
</dbReference>
<name>W6MJR6_9ASCO</name>
<keyword evidence="3" id="KW-0560">Oxidoreductase</keyword>
<dbReference type="SUPFAM" id="SSF48264">
    <property type="entry name" value="Cytochrome P450"/>
    <property type="match status" value="1"/>
</dbReference>
<evidence type="ECO:0000256" key="4">
    <source>
        <dbReference type="ARBA" id="ARBA00023004"/>
    </source>
</evidence>
<evidence type="ECO:0000256" key="6">
    <source>
        <dbReference type="SAM" id="Phobius"/>
    </source>
</evidence>
<dbReference type="PANTHER" id="PTHR46300">
    <property type="entry name" value="P450, PUTATIVE (EUROFUNG)-RELATED-RELATED"/>
    <property type="match status" value="1"/>
</dbReference>
<evidence type="ECO:0000256" key="3">
    <source>
        <dbReference type="ARBA" id="ARBA00023002"/>
    </source>
</evidence>
<dbReference type="Gene3D" id="1.10.630.10">
    <property type="entry name" value="Cytochrome P450"/>
    <property type="match status" value="1"/>
</dbReference>
<gene>
    <name evidence="7" type="ORF">KUCA_T00002483001</name>
</gene>
<dbReference type="InterPro" id="IPR036396">
    <property type="entry name" value="Cyt_P450_sf"/>
</dbReference>
<dbReference type="RefSeq" id="XP_022458514.1">
    <property type="nucleotide sequence ID" value="XM_022602739.1"/>
</dbReference>
<keyword evidence="2 5" id="KW-0479">Metal-binding</keyword>
<sequence length="592" mass="68246">MSFHSQVMTNFVVVHESIDKTILSIVGLLLVSLMFWIALDLLGITSPAHIKGLPLVPSYPILGSLPLVKRNSFLKYCEWASKYGEVFQMRLGTKIVIVANSFQSIQELWVKNGRANNSRPQSYSFHELLSQSKVYTVGTTPFSETYLRKKKFLSYSLNKKSIDQRSDVIDIETSNTIFPLFEQSLETGTNDFEVLRISQYFTLRTALIFTYGYFMDTRLEGRKLADEIIDVENAITGVRAHTSNWQDYLPILRWLSPRRSKEVSELRERRSRYLQKFYEYTRQKLVDVSIHERAAVQDCLVARVLGSNKGGPASNNLDLDEITSVCLTMLSAGLDNTGFNFAYCIGQLSHDKNIQITGLQQIKKCYGDNLQMAWNNCAYDMKCDYIKAIVKETLRQYTVLPVSLPRETTKDISYRGTIIPAGTTMFMNSWAGNHDPKVFKRTHEFIPERFLNEDLQLLESCEGLTHFSFGAGTRMCTGSYLAFREMYTLLCKFIIAFEITLPEDPEMVMERDPVKLNRSPEAIAFEPRPFKVGLRIRDQNLVLKLLDQYTSEKRFLNRRFTVAQKFESEKTPEQKALDTRIQKKWDAYLHFS</sequence>
<evidence type="ECO:0008006" key="9">
    <source>
        <dbReference type="Google" id="ProtNLM"/>
    </source>
</evidence>
<evidence type="ECO:0000313" key="8">
    <source>
        <dbReference type="Proteomes" id="UP000019384"/>
    </source>
</evidence>
<dbReference type="Proteomes" id="UP000019384">
    <property type="component" value="Unassembled WGS sequence"/>
</dbReference>
<evidence type="ECO:0000313" key="7">
    <source>
        <dbReference type="EMBL" id="CDK26511.1"/>
    </source>
</evidence>
<protein>
    <recommendedName>
        <fullName evidence="9">Phenylacetate 2-hydroxylase</fullName>
    </recommendedName>
</protein>
<keyword evidence="6" id="KW-0812">Transmembrane</keyword>
<reference evidence="7" key="1">
    <citation type="submission" date="2013-12" db="EMBL/GenBank/DDBJ databases">
        <authorList>
            <person name="Genoscope - CEA"/>
        </authorList>
    </citation>
    <scope>NUCLEOTIDE SEQUENCE</scope>
    <source>
        <strain evidence="7">CBS 1993</strain>
    </source>
</reference>
<dbReference type="GO" id="GO:0004497">
    <property type="term" value="F:monooxygenase activity"/>
    <property type="evidence" value="ECO:0007669"/>
    <property type="project" value="InterPro"/>
</dbReference>
<dbReference type="Pfam" id="PF00067">
    <property type="entry name" value="p450"/>
    <property type="match status" value="1"/>
</dbReference>
<dbReference type="PRINTS" id="PR00385">
    <property type="entry name" value="P450"/>
</dbReference>
<dbReference type="GeneID" id="34519902"/>
<dbReference type="STRING" id="1382522.W6MJR6"/>
<evidence type="ECO:0000256" key="5">
    <source>
        <dbReference type="PIRSR" id="PIRSR602401-1"/>
    </source>
</evidence>
<proteinExistence type="inferred from homology"/>
<feature type="transmembrane region" description="Helical" evidence="6">
    <location>
        <begin position="21"/>
        <end position="39"/>
    </location>
</feature>
<feature type="binding site" description="axial binding residue" evidence="5">
    <location>
        <position position="476"/>
    </location>
    <ligand>
        <name>heme</name>
        <dbReference type="ChEBI" id="CHEBI:30413"/>
    </ligand>
    <ligandPart>
        <name>Fe</name>
        <dbReference type="ChEBI" id="CHEBI:18248"/>
    </ligandPart>
</feature>
<keyword evidence="6" id="KW-1133">Transmembrane helix</keyword>
<dbReference type="EMBL" id="HG793127">
    <property type="protein sequence ID" value="CDK26511.1"/>
    <property type="molecule type" value="Genomic_DNA"/>
</dbReference>
<comment type="similarity">
    <text evidence="1">Belongs to the cytochrome P450 family.</text>
</comment>
<dbReference type="PANTHER" id="PTHR46300:SF9">
    <property type="entry name" value="P450, PUTATIVE-RELATED"/>
    <property type="match status" value="1"/>
</dbReference>
<accession>W6MJR6</accession>
<keyword evidence="8" id="KW-1185">Reference proteome</keyword>
<dbReference type="InterPro" id="IPR001128">
    <property type="entry name" value="Cyt_P450"/>
</dbReference>
<dbReference type="GO" id="GO:0005506">
    <property type="term" value="F:iron ion binding"/>
    <property type="evidence" value="ECO:0007669"/>
    <property type="project" value="InterPro"/>
</dbReference>
<comment type="cofactor">
    <cofactor evidence="5">
        <name>heme</name>
        <dbReference type="ChEBI" id="CHEBI:30413"/>
    </cofactor>
</comment>
<evidence type="ECO:0000256" key="2">
    <source>
        <dbReference type="ARBA" id="ARBA00022723"/>
    </source>
</evidence>
<organism evidence="7 8">
    <name type="scientific">Kuraishia capsulata CBS 1993</name>
    <dbReference type="NCBI Taxonomy" id="1382522"/>
    <lineage>
        <taxon>Eukaryota</taxon>
        <taxon>Fungi</taxon>
        <taxon>Dikarya</taxon>
        <taxon>Ascomycota</taxon>
        <taxon>Saccharomycotina</taxon>
        <taxon>Pichiomycetes</taxon>
        <taxon>Pichiales</taxon>
        <taxon>Pichiaceae</taxon>
        <taxon>Kuraishia</taxon>
    </lineage>
</organism>
<dbReference type="GO" id="GO:0020037">
    <property type="term" value="F:heme binding"/>
    <property type="evidence" value="ECO:0007669"/>
    <property type="project" value="InterPro"/>
</dbReference>